<sequence length="209" mass="23125">MHTSAGGKTRTAGDGSSAKGLDHDPPPARKWTPLGILMVATGALSLFFGPRETSDLWADGLGRWWDRVKGGLGHVRRLVVYLDNGPNCSGSRTQFLKRMVAFADASGLVVRLVYYPPYHSKYNPVERCWSALERKWRGGLLTSLAVILGYARRMTWQGEAPAVDTLSGGYPSGVTLTKAEMRPVEARLERSKTLPKYDITIRPRKPRGR</sequence>
<evidence type="ECO:0000313" key="2">
    <source>
        <dbReference type="EMBL" id="QDU22786.1"/>
    </source>
</evidence>
<dbReference type="EMBL" id="CP036273">
    <property type="protein sequence ID" value="QDU22786.1"/>
    <property type="molecule type" value="Genomic_DNA"/>
</dbReference>
<dbReference type="KEGG" id="uli:ETAA1_62190"/>
<gene>
    <name evidence="2" type="ORF">ETAA1_47740</name>
    <name evidence="3" type="ORF">ETAA1_62190</name>
</gene>
<protein>
    <submittedName>
        <fullName evidence="3">Rhodopirellula transposase</fullName>
    </submittedName>
</protein>
<evidence type="ECO:0000313" key="4">
    <source>
        <dbReference type="Proteomes" id="UP000319576"/>
    </source>
</evidence>
<dbReference type="EMBL" id="CP036273">
    <property type="protein sequence ID" value="QDU24205.1"/>
    <property type="molecule type" value="Genomic_DNA"/>
</dbReference>
<evidence type="ECO:0000313" key="3">
    <source>
        <dbReference type="EMBL" id="QDU24205.1"/>
    </source>
</evidence>
<evidence type="ECO:0000256" key="1">
    <source>
        <dbReference type="SAM" id="MobiDB-lite"/>
    </source>
</evidence>
<dbReference type="Pfam" id="PF07592">
    <property type="entry name" value="DDE_Tnp_ISAZ013"/>
    <property type="match status" value="1"/>
</dbReference>
<keyword evidence="4" id="KW-1185">Reference proteome</keyword>
<dbReference type="AlphaFoldDB" id="A0A517Y355"/>
<proteinExistence type="predicted"/>
<organism evidence="3 4">
    <name type="scientific">Urbifossiella limnaea</name>
    <dbReference type="NCBI Taxonomy" id="2528023"/>
    <lineage>
        <taxon>Bacteria</taxon>
        <taxon>Pseudomonadati</taxon>
        <taxon>Planctomycetota</taxon>
        <taxon>Planctomycetia</taxon>
        <taxon>Gemmatales</taxon>
        <taxon>Gemmataceae</taxon>
        <taxon>Urbifossiella</taxon>
    </lineage>
</organism>
<dbReference type="RefSeq" id="WP_261341993.1">
    <property type="nucleotide sequence ID" value="NZ_CP036273.1"/>
</dbReference>
<accession>A0A517Y355</accession>
<dbReference type="KEGG" id="uli:ETAA1_47740"/>
<dbReference type="Proteomes" id="UP000319576">
    <property type="component" value="Chromosome"/>
</dbReference>
<reference evidence="3 4" key="1">
    <citation type="submission" date="2019-02" db="EMBL/GenBank/DDBJ databases">
        <title>Deep-cultivation of Planctomycetes and their phenomic and genomic characterization uncovers novel biology.</title>
        <authorList>
            <person name="Wiegand S."/>
            <person name="Jogler M."/>
            <person name="Boedeker C."/>
            <person name="Pinto D."/>
            <person name="Vollmers J."/>
            <person name="Rivas-Marin E."/>
            <person name="Kohn T."/>
            <person name="Peeters S.H."/>
            <person name="Heuer A."/>
            <person name="Rast P."/>
            <person name="Oberbeckmann S."/>
            <person name="Bunk B."/>
            <person name="Jeske O."/>
            <person name="Meyerdierks A."/>
            <person name="Storesund J.E."/>
            <person name="Kallscheuer N."/>
            <person name="Luecker S."/>
            <person name="Lage O.M."/>
            <person name="Pohl T."/>
            <person name="Merkel B.J."/>
            <person name="Hornburger P."/>
            <person name="Mueller R.-W."/>
            <person name="Bruemmer F."/>
            <person name="Labrenz M."/>
            <person name="Spormann A.M."/>
            <person name="Op den Camp H."/>
            <person name="Overmann J."/>
            <person name="Amann R."/>
            <person name="Jetten M.S.M."/>
            <person name="Mascher T."/>
            <person name="Medema M.H."/>
            <person name="Devos D.P."/>
            <person name="Kaster A.-K."/>
            <person name="Ovreas L."/>
            <person name="Rohde M."/>
            <person name="Galperin M.Y."/>
            <person name="Jogler C."/>
        </authorList>
    </citation>
    <scope>NUCLEOTIDE SEQUENCE [LARGE SCALE GENOMIC DNA]</scope>
    <source>
        <strain evidence="3 4">ETA_A1</strain>
    </source>
</reference>
<dbReference type="InterPro" id="IPR011518">
    <property type="entry name" value="Transposase_36"/>
</dbReference>
<feature type="region of interest" description="Disordered" evidence="1">
    <location>
        <begin position="1"/>
        <end position="27"/>
    </location>
</feature>
<name>A0A517Y355_9BACT</name>